<organism evidence="2 3">
    <name type="scientific">Corynespora cassiicola Philippines</name>
    <dbReference type="NCBI Taxonomy" id="1448308"/>
    <lineage>
        <taxon>Eukaryota</taxon>
        <taxon>Fungi</taxon>
        <taxon>Dikarya</taxon>
        <taxon>Ascomycota</taxon>
        <taxon>Pezizomycotina</taxon>
        <taxon>Dothideomycetes</taxon>
        <taxon>Pleosporomycetidae</taxon>
        <taxon>Pleosporales</taxon>
        <taxon>Corynesporascaceae</taxon>
        <taxon>Corynespora</taxon>
    </lineage>
</organism>
<dbReference type="AlphaFoldDB" id="A0A2T2P0Y4"/>
<feature type="region of interest" description="Disordered" evidence="1">
    <location>
        <begin position="1"/>
        <end position="59"/>
    </location>
</feature>
<proteinExistence type="predicted"/>
<evidence type="ECO:0000313" key="2">
    <source>
        <dbReference type="EMBL" id="PSN71176.1"/>
    </source>
</evidence>
<reference evidence="2 3" key="1">
    <citation type="journal article" date="2018" name="Front. Microbiol.">
        <title>Genome-Wide Analysis of Corynespora cassiicola Leaf Fall Disease Putative Effectors.</title>
        <authorList>
            <person name="Lopez D."/>
            <person name="Ribeiro S."/>
            <person name="Label P."/>
            <person name="Fumanal B."/>
            <person name="Venisse J.S."/>
            <person name="Kohler A."/>
            <person name="de Oliveira R.R."/>
            <person name="Labutti K."/>
            <person name="Lipzen A."/>
            <person name="Lail K."/>
            <person name="Bauer D."/>
            <person name="Ohm R.A."/>
            <person name="Barry K.W."/>
            <person name="Spatafora J."/>
            <person name="Grigoriev I.V."/>
            <person name="Martin F.M."/>
            <person name="Pujade-Renaud V."/>
        </authorList>
    </citation>
    <scope>NUCLEOTIDE SEQUENCE [LARGE SCALE GENOMIC DNA]</scope>
    <source>
        <strain evidence="2 3">Philippines</strain>
    </source>
</reference>
<accession>A0A2T2P0Y4</accession>
<protein>
    <submittedName>
        <fullName evidence="2">Uncharacterized protein</fullName>
    </submittedName>
</protein>
<evidence type="ECO:0000256" key="1">
    <source>
        <dbReference type="SAM" id="MobiDB-lite"/>
    </source>
</evidence>
<gene>
    <name evidence="2" type="ORF">BS50DRAFT_631179</name>
</gene>
<dbReference type="Proteomes" id="UP000240883">
    <property type="component" value="Unassembled WGS sequence"/>
</dbReference>
<evidence type="ECO:0000313" key="3">
    <source>
        <dbReference type="Proteomes" id="UP000240883"/>
    </source>
</evidence>
<keyword evidence="3" id="KW-1185">Reference proteome</keyword>
<sequence>MARRHRRHESSPARRGTTASVTGLGLSAARRLGPPVEHLVGERRARAGESLRGDSPLDRRRALGPRQADFCIDVKFATRLSSACTLGLGVLSTEVHPAICSMHRVYVISS</sequence>
<dbReference type="EMBL" id="KZ678131">
    <property type="protein sequence ID" value="PSN71176.1"/>
    <property type="molecule type" value="Genomic_DNA"/>
</dbReference>
<feature type="compositionally biased region" description="Basic and acidic residues" evidence="1">
    <location>
        <begin position="39"/>
        <end position="59"/>
    </location>
</feature>
<name>A0A2T2P0Y4_CORCC</name>